<feature type="region of interest" description="Disordered" evidence="1">
    <location>
        <begin position="1"/>
        <end position="27"/>
    </location>
</feature>
<proteinExistence type="predicted"/>
<dbReference type="PANTHER" id="PTHR46700:SF1">
    <property type="entry name" value="ARM REPEAT SUPERFAMILY PROTEIN"/>
    <property type="match status" value="1"/>
</dbReference>
<evidence type="ECO:0000256" key="1">
    <source>
        <dbReference type="SAM" id="MobiDB-lite"/>
    </source>
</evidence>
<evidence type="ECO:0000313" key="2">
    <source>
        <dbReference type="EMBL" id="KAJ8442722.1"/>
    </source>
</evidence>
<gene>
    <name evidence="2" type="ORF">Cgig2_011642</name>
</gene>
<feature type="compositionally biased region" description="Acidic residues" evidence="1">
    <location>
        <begin position="14"/>
        <end position="27"/>
    </location>
</feature>
<reference evidence="2" key="1">
    <citation type="submission" date="2022-04" db="EMBL/GenBank/DDBJ databases">
        <title>Carnegiea gigantea Genome sequencing and assembly v2.</title>
        <authorList>
            <person name="Copetti D."/>
            <person name="Sanderson M.J."/>
            <person name="Burquez A."/>
            <person name="Wojciechowski M.F."/>
        </authorList>
    </citation>
    <scope>NUCLEOTIDE SEQUENCE</scope>
    <source>
        <strain evidence="2">SGP5-SGP5p</strain>
        <tissue evidence="2">Aerial part</tissue>
    </source>
</reference>
<evidence type="ECO:0000313" key="3">
    <source>
        <dbReference type="Proteomes" id="UP001153076"/>
    </source>
</evidence>
<sequence length="151" mass="17118">MGEELVGEGHGENPEEEEEEAEVLEQEVEGRRREVVRLEKWKQKKQTQMMEIGEKLSNGDLHSQILAAREIRRIVRSSSSSSKTNIRSKFVAVGVIQPLISMLSSISLDAREASLLALLNLAVRNEHFQEGSCRARFQFFPLFGTAAFKFQ</sequence>
<dbReference type="Gene3D" id="1.25.10.10">
    <property type="entry name" value="Leucine-rich Repeat Variant"/>
    <property type="match status" value="1"/>
</dbReference>
<dbReference type="InterPro" id="IPR011989">
    <property type="entry name" value="ARM-like"/>
</dbReference>
<dbReference type="AlphaFoldDB" id="A0A9Q1QHT7"/>
<dbReference type="Proteomes" id="UP001153076">
    <property type="component" value="Unassembled WGS sequence"/>
</dbReference>
<dbReference type="InterPro" id="IPR016024">
    <property type="entry name" value="ARM-type_fold"/>
</dbReference>
<accession>A0A9Q1QHT7</accession>
<dbReference type="PANTHER" id="PTHR46700">
    <property type="entry name" value="ARM REPEAT SUPERFAMILY PROTEIN"/>
    <property type="match status" value="1"/>
</dbReference>
<protein>
    <submittedName>
        <fullName evidence="2">Uncharacterized protein</fullName>
    </submittedName>
</protein>
<dbReference type="SUPFAM" id="SSF48371">
    <property type="entry name" value="ARM repeat"/>
    <property type="match status" value="1"/>
</dbReference>
<name>A0A9Q1QHT7_9CARY</name>
<keyword evidence="3" id="KW-1185">Reference proteome</keyword>
<comment type="caution">
    <text evidence="2">The sequence shown here is derived from an EMBL/GenBank/DDBJ whole genome shotgun (WGS) entry which is preliminary data.</text>
</comment>
<dbReference type="EMBL" id="JAKOGI010000135">
    <property type="protein sequence ID" value="KAJ8442722.1"/>
    <property type="molecule type" value="Genomic_DNA"/>
</dbReference>
<dbReference type="OrthoDB" id="1741452at2759"/>
<organism evidence="2 3">
    <name type="scientific">Carnegiea gigantea</name>
    <dbReference type="NCBI Taxonomy" id="171969"/>
    <lineage>
        <taxon>Eukaryota</taxon>
        <taxon>Viridiplantae</taxon>
        <taxon>Streptophyta</taxon>
        <taxon>Embryophyta</taxon>
        <taxon>Tracheophyta</taxon>
        <taxon>Spermatophyta</taxon>
        <taxon>Magnoliopsida</taxon>
        <taxon>eudicotyledons</taxon>
        <taxon>Gunneridae</taxon>
        <taxon>Pentapetalae</taxon>
        <taxon>Caryophyllales</taxon>
        <taxon>Cactineae</taxon>
        <taxon>Cactaceae</taxon>
        <taxon>Cactoideae</taxon>
        <taxon>Echinocereeae</taxon>
        <taxon>Carnegiea</taxon>
    </lineage>
</organism>